<dbReference type="InterPro" id="IPR028994">
    <property type="entry name" value="Integrin_alpha_N"/>
</dbReference>
<name>A0A151ZH51_TIELA</name>
<dbReference type="PANTHER" id="PTHR13412:SF0">
    <property type="entry name" value="T-CELL IMMUNOMODULATORY PROTEIN"/>
    <property type="match status" value="1"/>
</dbReference>
<evidence type="ECO:0000313" key="2">
    <source>
        <dbReference type="EMBL" id="KYQ93247.1"/>
    </source>
</evidence>
<gene>
    <name evidence="2" type="ORF">DLAC_05899</name>
</gene>
<comment type="caution">
    <text evidence="2">The sequence shown here is derived from an EMBL/GenBank/DDBJ whole genome shotgun (WGS) entry which is preliminary data.</text>
</comment>
<proteinExistence type="predicted"/>
<reference evidence="2 3" key="1">
    <citation type="submission" date="2015-12" db="EMBL/GenBank/DDBJ databases">
        <title>Dictyostelia acquired genes for synthesis and detection of signals that induce cell-type specialization by lateral gene transfer from prokaryotes.</title>
        <authorList>
            <person name="Gloeckner G."/>
            <person name="Schaap P."/>
        </authorList>
    </citation>
    <scope>NUCLEOTIDE SEQUENCE [LARGE SCALE GENOMIC DNA]</scope>
    <source>
        <strain evidence="2 3">TK</strain>
    </source>
</reference>
<keyword evidence="1" id="KW-1133">Transmembrane helix</keyword>
<dbReference type="Proteomes" id="UP000076078">
    <property type="component" value="Unassembled WGS sequence"/>
</dbReference>
<evidence type="ECO:0008006" key="4">
    <source>
        <dbReference type="Google" id="ProtNLM"/>
    </source>
</evidence>
<evidence type="ECO:0000256" key="1">
    <source>
        <dbReference type="SAM" id="Phobius"/>
    </source>
</evidence>
<dbReference type="SUPFAM" id="SSF69318">
    <property type="entry name" value="Integrin alpha N-terminal domain"/>
    <property type="match status" value="1"/>
</dbReference>
<sequence length="684" mass="75358">MNALRMVDGCDFNGDGVADIIQILSSATLIFFSGTNNTVYNINSLNGSNGFGIQSASGFGSYNTDFKCGDINDDGYDDIVYNLFNSYPNTNGSVAVIYGAPNYTKNIFTIPTDVDGVNSFFIKGTDNEAFGHSRAIMDFNRDGILDMVIGNFPFHYAPSTNNSTTIRKRVIYGLASGSKFPVNSAYEFDINSLDGLNGFTIEESNRYYDMTSADVNNDGWDDLISYNSPTISNILIITGPNTLNSSTFTPQYDGIHGSIITTSSSTLFKFETKYPSIAVGDFNADGLNDLFILVENSKTIYIIYGKKRNQFLANESNYNIDLFNSMDDGVIFTTTRETNLNKLCTRITVGDLNNDGISDLTCGSTYNSGSYFYKYWVIFGTGLPIYASSIPISFNSENSTFFNQQCRTAIMSANSYSFGAIRDFNGDGIADLHVGEPNSIDSFSYVIYGSSYYSTYTLPSSIRKYLHLKDNLSTPHFNIPLFNESFIENDPSSQCKTSHLLLEISSSSSSTSQSPHSNLDRYQFEFTNINTTIYSKILSNNNRSILIYTTDINSSVISNDVIRNLFIKAATATTTNDTITITIKYQGISTPITYILDLSISDISTSTTTTTASSSIEETTTNKKKTNIGVIIGPILGGVFLLALAIFTLFIIKKKSKKAQKTLRHQTSMTKIFSGGKVQDIDKF</sequence>
<accession>A0A151ZH51</accession>
<keyword evidence="1" id="KW-0812">Transmembrane</keyword>
<dbReference type="InParanoid" id="A0A151ZH51"/>
<dbReference type="InterPro" id="IPR024881">
    <property type="entry name" value="Tip"/>
</dbReference>
<protein>
    <recommendedName>
        <fullName evidence="4">Tenascin X</fullName>
    </recommendedName>
</protein>
<feature type="transmembrane region" description="Helical" evidence="1">
    <location>
        <begin position="628"/>
        <end position="652"/>
    </location>
</feature>
<keyword evidence="3" id="KW-1185">Reference proteome</keyword>
<keyword evidence="1" id="KW-0472">Membrane</keyword>
<dbReference type="AlphaFoldDB" id="A0A151ZH51"/>
<organism evidence="2 3">
    <name type="scientific">Tieghemostelium lacteum</name>
    <name type="common">Slime mold</name>
    <name type="synonym">Dictyostelium lacteum</name>
    <dbReference type="NCBI Taxonomy" id="361077"/>
    <lineage>
        <taxon>Eukaryota</taxon>
        <taxon>Amoebozoa</taxon>
        <taxon>Evosea</taxon>
        <taxon>Eumycetozoa</taxon>
        <taxon>Dictyostelia</taxon>
        <taxon>Dictyosteliales</taxon>
        <taxon>Raperosteliaceae</taxon>
        <taxon>Tieghemostelium</taxon>
    </lineage>
</organism>
<evidence type="ECO:0000313" key="3">
    <source>
        <dbReference type="Proteomes" id="UP000076078"/>
    </source>
</evidence>
<dbReference type="OrthoDB" id="5317514at2759"/>
<dbReference type="PANTHER" id="PTHR13412">
    <property type="entry name" value="T-CELL IMMUNOMODULATORY PROTEIN HOMOLOG"/>
    <property type="match status" value="1"/>
</dbReference>
<dbReference type="EMBL" id="LODT01000028">
    <property type="protein sequence ID" value="KYQ93247.1"/>
    <property type="molecule type" value="Genomic_DNA"/>
</dbReference>
<dbReference type="Gene3D" id="2.130.10.130">
    <property type="entry name" value="Integrin alpha, N-terminal"/>
    <property type="match status" value="3"/>
</dbReference>